<organism evidence="2 3">
    <name type="scientific">Populus trichocarpa</name>
    <name type="common">Western balsam poplar</name>
    <name type="synonym">Populus balsamifera subsp. trichocarpa</name>
    <dbReference type="NCBI Taxonomy" id="3694"/>
    <lineage>
        <taxon>Eukaryota</taxon>
        <taxon>Viridiplantae</taxon>
        <taxon>Streptophyta</taxon>
        <taxon>Embryophyta</taxon>
        <taxon>Tracheophyta</taxon>
        <taxon>Spermatophyta</taxon>
        <taxon>Magnoliopsida</taxon>
        <taxon>eudicotyledons</taxon>
        <taxon>Gunneridae</taxon>
        <taxon>Pentapetalae</taxon>
        <taxon>rosids</taxon>
        <taxon>fabids</taxon>
        <taxon>Malpighiales</taxon>
        <taxon>Salicaceae</taxon>
        <taxon>Saliceae</taxon>
        <taxon>Populus</taxon>
    </lineage>
</organism>
<keyword evidence="1" id="KW-0732">Signal</keyword>
<protein>
    <submittedName>
        <fullName evidence="2">Uncharacterized protein</fullName>
    </submittedName>
</protein>
<accession>B9I3P8</accession>
<sequence>MKTKHLMHDQVNMICCCSLLLRSSLFLLSPSCCKDLLREADVGVLFDCCHLKMRLRLLDVQISRENKGHATATFTTCHGAAMTEVFELYVQLVQEDEWSLNEGQEGGFSPASMNLEAKVLSFQEDNVEINKHFLIFCGYEAGRCLLFVCLDG</sequence>
<feature type="chain" id="PRO_5030166301" evidence="1">
    <location>
        <begin position="34"/>
        <end position="152"/>
    </location>
</feature>
<reference evidence="2 3" key="1">
    <citation type="journal article" date="2006" name="Science">
        <title>The genome of black cottonwood, Populus trichocarpa (Torr. &amp; Gray).</title>
        <authorList>
            <person name="Tuskan G.A."/>
            <person name="Difazio S."/>
            <person name="Jansson S."/>
            <person name="Bohlmann J."/>
            <person name="Grigoriev I."/>
            <person name="Hellsten U."/>
            <person name="Putnam N."/>
            <person name="Ralph S."/>
            <person name="Rombauts S."/>
            <person name="Salamov A."/>
            <person name="Schein J."/>
            <person name="Sterck L."/>
            <person name="Aerts A."/>
            <person name="Bhalerao R.R."/>
            <person name="Bhalerao R.P."/>
            <person name="Blaudez D."/>
            <person name="Boerjan W."/>
            <person name="Brun A."/>
            <person name="Brunner A."/>
            <person name="Busov V."/>
            <person name="Campbell M."/>
            <person name="Carlson J."/>
            <person name="Chalot M."/>
            <person name="Chapman J."/>
            <person name="Chen G.L."/>
            <person name="Cooper D."/>
            <person name="Coutinho P.M."/>
            <person name="Couturier J."/>
            <person name="Covert S."/>
            <person name="Cronk Q."/>
            <person name="Cunningham R."/>
            <person name="Davis J."/>
            <person name="Degroeve S."/>
            <person name="Dejardin A."/>
            <person name="Depamphilis C."/>
            <person name="Detter J."/>
            <person name="Dirks B."/>
            <person name="Dubchak I."/>
            <person name="Duplessis S."/>
            <person name="Ehlting J."/>
            <person name="Ellis B."/>
            <person name="Gendler K."/>
            <person name="Goodstein D."/>
            <person name="Gribskov M."/>
            <person name="Grimwood J."/>
            <person name="Groover A."/>
            <person name="Gunter L."/>
            <person name="Hamberger B."/>
            <person name="Heinze B."/>
            <person name="Helariutta Y."/>
            <person name="Henrissat B."/>
            <person name="Holligan D."/>
            <person name="Holt R."/>
            <person name="Huang W."/>
            <person name="Islam-Faridi N."/>
            <person name="Jones S."/>
            <person name="Jones-Rhoades M."/>
            <person name="Jorgensen R."/>
            <person name="Joshi C."/>
            <person name="Kangasjarvi J."/>
            <person name="Karlsson J."/>
            <person name="Kelleher C."/>
            <person name="Kirkpatrick R."/>
            <person name="Kirst M."/>
            <person name="Kohler A."/>
            <person name="Kalluri U."/>
            <person name="Larimer F."/>
            <person name="Leebens-Mack J."/>
            <person name="Leple J.C."/>
            <person name="Locascio P."/>
            <person name="Lou Y."/>
            <person name="Lucas S."/>
            <person name="Martin F."/>
            <person name="Montanini B."/>
            <person name="Napoli C."/>
            <person name="Nelson D.R."/>
            <person name="Nelson C."/>
            <person name="Nieminen K."/>
            <person name="Nilsson O."/>
            <person name="Pereda V."/>
            <person name="Peter G."/>
            <person name="Philippe R."/>
            <person name="Pilate G."/>
            <person name="Poliakov A."/>
            <person name="Razumovskaya J."/>
            <person name="Richardson P."/>
            <person name="Rinaldi C."/>
            <person name="Ritland K."/>
            <person name="Rouze P."/>
            <person name="Ryaboy D."/>
            <person name="Schmutz J."/>
            <person name="Schrader J."/>
            <person name="Segerman B."/>
            <person name="Shin H."/>
            <person name="Siddiqui A."/>
            <person name="Sterky F."/>
            <person name="Terry A."/>
            <person name="Tsai C.J."/>
            <person name="Uberbacher E."/>
            <person name="Unneberg P."/>
            <person name="Vahala J."/>
            <person name="Wall K."/>
            <person name="Wessler S."/>
            <person name="Yang G."/>
            <person name="Yin T."/>
            <person name="Douglas C."/>
            <person name="Marra M."/>
            <person name="Sandberg G."/>
            <person name="Van de Peer Y."/>
            <person name="Rokhsar D."/>
        </authorList>
    </citation>
    <scope>NUCLEOTIDE SEQUENCE [LARGE SCALE GENOMIC DNA]</scope>
    <source>
        <strain evidence="3">cv. Nisqually</strain>
    </source>
</reference>
<feature type="signal peptide" evidence="1">
    <location>
        <begin position="1"/>
        <end position="33"/>
    </location>
</feature>
<gene>
    <name evidence="2" type="ORF">POPTR_012G096200</name>
</gene>
<evidence type="ECO:0000256" key="1">
    <source>
        <dbReference type="SAM" id="SignalP"/>
    </source>
</evidence>
<proteinExistence type="predicted"/>
<dbReference type="HOGENOM" id="CLU_1725404_0_0_1"/>
<dbReference type="InParanoid" id="B9I3P8"/>
<name>B9I3P8_POPTR</name>
<dbReference type="EMBL" id="CM009301">
    <property type="protein sequence ID" value="PNT10352.1"/>
    <property type="molecule type" value="Genomic_DNA"/>
</dbReference>
<evidence type="ECO:0000313" key="2">
    <source>
        <dbReference type="EMBL" id="PNT10352.1"/>
    </source>
</evidence>
<evidence type="ECO:0000313" key="3">
    <source>
        <dbReference type="Proteomes" id="UP000006729"/>
    </source>
</evidence>
<dbReference type="AlphaFoldDB" id="B9I3P8"/>
<keyword evidence="3" id="KW-1185">Reference proteome</keyword>
<dbReference type="Proteomes" id="UP000006729">
    <property type="component" value="Chromosome 12"/>
</dbReference>